<feature type="compositionally biased region" description="Polar residues" evidence="1">
    <location>
        <begin position="36"/>
        <end position="53"/>
    </location>
</feature>
<name>A0A081AXT1_PHYNI</name>
<reference evidence="2 3" key="1">
    <citation type="submission" date="2013-11" db="EMBL/GenBank/DDBJ databases">
        <title>The Genome Sequence of Phytophthora parasitica P1976.</title>
        <authorList>
            <consortium name="The Broad Institute Genomics Platform"/>
            <person name="Russ C."/>
            <person name="Tyler B."/>
            <person name="Panabieres F."/>
            <person name="Shan W."/>
            <person name="Tripathy S."/>
            <person name="Grunwald N."/>
            <person name="Machado M."/>
            <person name="Johnson C.S."/>
            <person name="Walker B."/>
            <person name="Young S."/>
            <person name="Zeng Q."/>
            <person name="Gargeya S."/>
            <person name="Fitzgerald M."/>
            <person name="Haas B."/>
            <person name="Abouelleil A."/>
            <person name="Allen A.W."/>
            <person name="Alvarado L."/>
            <person name="Arachchi H.M."/>
            <person name="Berlin A.M."/>
            <person name="Chapman S.B."/>
            <person name="Gainer-Dewar J."/>
            <person name="Goldberg J."/>
            <person name="Griggs A."/>
            <person name="Gujja S."/>
            <person name="Hansen M."/>
            <person name="Howarth C."/>
            <person name="Imamovic A."/>
            <person name="Ireland A."/>
            <person name="Larimer J."/>
            <person name="McCowan C."/>
            <person name="Murphy C."/>
            <person name="Pearson M."/>
            <person name="Poon T.W."/>
            <person name="Priest M."/>
            <person name="Roberts A."/>
            <person name="Saif S."/>
            <person name="Shea T."/>
            <person name="Sisk P."/>
            <person name="Sykes S."/>
            <person name="Wortman J."/>
            <person name="Nusbaum C."/>
            <person name="Birren B."/>
        </authorList>
    </citation>
    <scope>NUCLEOTIDE SEQUENCE [LARGE SCALE GENOMIC DNA]</scope>
    <source>
        <strain evidence="2 3">P1976</strain>
    </source>
</reference>
<sequence length="78" mass="8808">METSVQVETQKTHRCTCLERGLSCWLSQLRATPKSSKASQFLRTGTRIAQSRRQSSKRLSEQDNIVPAALNRAIKMSD</sequence>
<evidence type="ECO:0000313" key="3">
    <source>
        <dbReference type="Proteomes" id="UP000028582"/>
    </source>
</evidence>
<evidence type="ECO:0000256" key="1">
    <source>
        <dbReference type="SAM" id="MobiDB-lite"/>
    </source>
</evidence>
<dbReference type="Proteomes" id="UP000028582">
    <property type="component" value="Unassembled WGS sequence"/>
</dbReference>
<feature type="region of interest" description="Disordered" evidence="1">
    <location>
        <begin position="36"/>
        <end position="64"/>
    </location>
</feature>
<comment type="caution">
    <text evidence="2">The sequence shown here is derived from an EMBL/GenBank/DDBJ whole genome shotgun (WGS) entry which is preliminary data.</text>
</comment>
<dbReference type="AlphaFoldDB" id="A0A081AXT1"/>
<protein>
    <submittedName>
        <fullName evidence="2">Uncharacterized protein</fullName>
    </submittedName>
</protein>
<proteinExistence type="predicted"/>
<gene>
    <name evidence="2" type="ORF">F444_02331</name>
</gene>
<evidence type="ECO:0000313" key="2">
    <source>
        <dbReference type="EMBL" id="ETO83692.1"/>
    </source>
</evidence>
<organism evidence="2 3">
    <name type="scientific">Phytophthora nicotianae P1976</name>
    <dbReference type="NCBI Taxonomy" id="1317066"/>
    <lineage>
        <taxon>Eukaryota</taxon>
        <taxon>Sar</taxon>
        <taxon>Stramenopiles</taxon>
        <taxon>Oomycota</taxon>
        <taxon>Peronosporomycetes</taxon>
        <taxon>Peronosporales</taxon>
        <taxon>Peronosporaceae</taxon>
        <taxon>Phytophthora</taxon>
    </lineage>
</organism>
<dbReference type="EMBL" id="ANJA01000457">
    <property type="protein sequence ID" value="ETO83692.1"/>
    <property type="molecule type" value="Genomic_DNA"/>
</dbReference>
<accession>A0A081AXT1</accession>